<dbReference type="AlphaFoldDB" id="A0A6A6NQU7"/>
<reference evidence="1" key="1">
    <citation type="journal article" date="2020" name="Stud. Mycol.">
        <title>101 Dothideomycetes genomes: a test case for predicting lifestyles and emergence of pathogens.</title>
        <authorList>
            <person name="Haridas S."/>
            <person name="Albert R."/>
            <person name="Binder M."/>
            <person name="Bloem J."/>
            <person name="Labutti K."/>
            <person name="Salamov A."/>
            <person name="Andreopoulos B."/>
            <person name="Baker S."/>
            <person name="Barry K."/>
            <person name="Bills G."/>
            <person name="Bluhm B."/>
            <person name="Cannon C."/>
            <person name="Castanera R."/>
            <person name="Culley D."/>
            <person name="Daum C."/>
            <person name="Ezra D."/>
            <person name="Gonzalez J."/>
            <person name="Henrissat B."/>
            <person name="Kuo A."/>
            <person name="Liang C."/>
            <person name="Lipzen A."/>
            <person name="Lutzoni F."/>
            <person name="Magnuson J."/>
            <person name="Mondo S."/>
            <person name="Nolan M."/>
            <person name="Ohm R."/>
            <person name="Pangilinan J."/>
            <person name="Park H.-J."/>
            <person name="Ramirez L."/>
            <person name="Alfaro M."/>
            <person name="Sun H."/>
            <person name="Tritt A."/>
            <person name="Yoshinaga Y."/>
            <person name="Zwiers L.-H."/>
            <person name="Turgeon B."/>
            <person name="Goodwin S."/>
            <person name="Spatafora J."/>
            <person name="Crous P."/>
            <person name="Grigoriev I."/>
        </authorList>
    </citation>
    <scope>NUCLEOTIDE SEQUENCE</scope>
    <source>
        <strain evidence="1">ATCC 16933</strain>
    </source>
</reference>
<evidence type="ECO:0000313" key="1">
    <source>
        <dbReference type="EMBL" id="KAF2453683.1"/>
    </source>
</evidence>
<name>A0A6A6NQU7_9PEZI</name>
<evidence type="ECO:0000313" key="2">
    <source>
        <dbReference type="Proteomes" id="UP000799766"/>
    </source>
</evidence>
<sequence length="174" mass="18912">MYPTASSLAWAAFSNDGQPGAWHMIRRKMTARANQALLSAPCKDPAGFFFGAGNGEHLGGLFPRPRVGLLVAGRAPRAEAALVAYAFPRQHPAPHCPTRLARARSRAAAAASRLSPLIINCAAIRAADRCSPAQQRRQSSFSFRSSRSAVRIACAPKNLLFLFHLGRYCRRQDL</sequence>
<dbReference type="EMBL" id="MU001696">
    <property type="protein sequence ID" value="KAF2453683.1"/>
    <property type="molecule type" value="Genomic_DNA"/>
</dbReference>
<protein>
    <submittedName>
        <fullName evidence="1">Uncharacterized protein</fullName>
    </submittedName>
</protein>
<accession>A0A6A6NQU7</accession>
<keyword evidence="2" id="KW-1185">Reference proteome</keyword>
<organism evidence="1 2">
    <name type="scientific">Lineolata rhizophorae</name>
    <dbReference type="NCBI Taxonomy" id="578093"/>
    <lineage>
        <taxon>Eukaryota</taxon>
        <taxon>Fungi</taxon>
        <taxon>Dikarya</taxon>
        <taxon>Ascomycota</taxon>
        <taxon>Pezizomycotina</taxon>
        <taxon>Dothideomycetes</taxon>
        <taxon>Dothideomycetes incertae sedis</taxon>
        <taxon>Lineolatales</taxon>
        <taxon>Lineolataceae</taxon>
        <taxon>Lineolata</taxon>
    </lineage>
</organism>
<dbReference type="Proteomes" id="UP000799766">
    <property type="component" value="Unassembled WGS sequence"/>
</dbReference>
<proteinExistence type="predicted"/>
<gene>
    <name evidence="1" type="ORF">BDY21DRAFT_123901</name>
</gene>